<dbReference type="InterPro" id="IPR014976">
    <property type="entry name" value="AbpA_HamA_C"/>
</dbReference>
<dbReference type="Pfam" id="PF08878">
    <property type="entry name" value="HamA"/>
    <property type="match status" value="1"/>
</dbReference>
<dbReference type="STRING" id="646529.Desaci_1229"/>
<keyword evidence="3" id="KW-1185">Reference proteome</keyword>
<dbReference type="EMBL" id="CP003639">
    <property type="protein sequence ID" value="AFM40259.1"/>
    <property type="molecule type" value="Genomic_DNA"/>
</dbReference>
<dbReference type="Proteomes" id="UP000002892">
    <property type="component" value="Chromosome"/>
</dbReference>
<name>I4D385_DESAJ</name>
<gene>
    <name evidence="2" type="ordered locus">Desaci_1229</name>
</gene>
<evidence type="ECO:0000313" key="2">
    <source>
        <dbReference type="EMBL" id="AFM40259.1"/>
    </source>
</evidence>
<accession>I4D385</accession>
<proteinExistence type="predicted"/>
<organism evidence="2 3">
    <name type="scientific">Desulfosporosinus acidiphilus (strain DSM 22704 / JCM 16185 / SJ4)</name>
    <dbReference type="NCBI Taxonomy" id="646529"/>
    <lineage>
        <taxon>Bacteria</taxon>
        <taxon>Bacillati</taxon>
        <taxon>Bacillota</taxon>
        <taxon>Clostridia</taxon>
        <taxon>Eubacteriales</taxon>
        <taxon>Desulfitobacteriaceae</taxon>
        <taxon>Desulfosporosinus</taxon>
    </lineage>
</organism>
<reference evidence="2 3" key="1">
    <citation type="journal article" date="2012" name="J. Bacteriol.">
        <title>Complete genome sequences of Desulfosporosinus orientis DSM765T, Desulfosporosinus youngiae DSM17734T, Desulfosporosinus meridiei DSM13257T, and Desulfosporosinus acidiphilus DSM22704T.</title>
        <authorList>
            <person name="Pester M."/>
            <person name="Brambilla E."/>
            <person name="Alazard D."/>
            <person name="Rattei T."/>
            <person name="Weinmaier T."/>
            <person name="Han J."/>
            <person name="Lucas S."/>
            <person name="Lapidus A."/>
            <person name="Cheng J.F."/>
            <person name="Goodwin L."/>
            <person name="Pitluck S."/>
            <person name="Peters L."/>
            <person name="Ovchinnikova G."/>
            <person name="Teshima H."/>
            <person name="Detter J.C."/>
            <person name="Han C.S."/>
            <person name="Tapia R."/>
            <person name="Land M.L."/>
            <person name="Hauser L."/>
            <person name="Kyrpides N.C."/>
            <person name="Ivanova N.N."/>
            <person name="Pagani I."/>
            <person name="Huntmann M."/>
            <person name="Wei C.L."/>
            <person name="Davenport K.W."/>
            <person name="Daligault H."/>
            <person name="Chain P.S."/>
            <person name="Chen A."/>
            <person name="Mavromatis K."/>
            <person name="Markowitz V."/>
            <person name="Szeto E."/>
            <person name="Mikhailova N."/>
            <person name="Pati A."/>
            <person name="Wagner M."/>
            <person name="Woyke T."/>
            <person name="Ollivier B."/>
            <person name="Klenk H.P."/>
            <person name="Spring S."/>
            <person name="Loy A."/>
        </authorList>
    </citation>
    <scope>NUCLEOTIDE SEQUENCE [LARGE SCALE GENOMIC DNA]</scope>
    <source>
        <strain evidence="3">DSM 22704 / JCM 16185 / SJ4</strain>
    </source>
</reference>
<feature type="domain" description="Anti-bacteriophage protein A/HamA C-terminal" evidence="1">
    <location>
        <begin position="2"/>
        <end position="268"/>
    </location>
</feature>
<protein>
    <recommendedName>
        <fullName evidence="1">Anti-bacteriophage protein A/HamA C-terminal domain-containing protein</fullName>
    </recommendedName>
</protein>
<evidence type="ECO:0000313" key="3">
    <source>
        <dbReference type="Proteomes" id="UP000002892"/>
    </source>
</evidence>
<dbReference type="AlphaFoldDB" id="I4D385"/>
<evidence type="ECO:0000259" key="1">
    <source>
        <dbReference type="Pfam" id="PF08878"/>
    </source>
</evidence>
<dbReference type="KEGG" id="dai:Desaci_1229"/>
<dbReference type="eggNOG" id="ENOG502Z96M">
    <property type="taxonomic scope" value="Bacteria"/>
</dbReference>
<dbReference type="HOGENOM" id="CLU_079359_0_0_9"/>
<sequence length="274" mass="32433">MLDDLTKAIINTIPEYVFADYENPEIPQTDVVEKLREAAHCIYKIKDYDLMRRWRLNNDKTALEELKKSSTARRGEFGELLLHLLLRDFKNTIPLVSKVYFKDAAGIPAHGFDSVHISPDEKILWLGESKFYSESKRGLQELLSDLNNHFKKDYLNEQFIIIKKNLDNNSIPQRDEWIKILSNSNRLKDKINIINIPMLCTYPHDIYKLYDDMNNIAAITYHETNIRELKDYFDIQNQHPLKSQLNITLMLFPIRNKKELVTELHARLWHMQNM</sequence>